<reference evidence="2" key="1">
    <citation type="submission" date="2015-07" db="EMBL/GenBank/DDBJ databases">
        <title>Transcriptome Assembly of Anthurium amnicola.</title>
        <authorList>
            <person name="Suzuki J."/>
        </authorList>
    </citation>
    <scope>NUCLEOTIDE SEQUENCE</scope>
</reference>
<gene>
    <name evidence="2" type="primary">At1g61190_6</name>
    <name evidence="2" type="ORF">g.122758</name>
</gene>
<dbReference type="AlphaFoldDB" id="A0A1D1YBH2"/>
<organism evidence="2">
    <name type="scientific">Anthurium amnicola</name>
    <dbReference type="NCBI Taxonomy" id="1678845"/>
    <lineage>
        <taxon>Eukaryota</taxon>
        <taxon>Viridiplantae</taxon>
        <taxon>Streptophyta</taxon>
        <taxon>Embryophyta</taxon>
        <taxon>Tracheophyta</taxon>
        <taxon>Spermatophyta</taxon>
        <taxon>Magnoliopsida</taxon>
        <taxon>Liliopsida</taxon>
        <taxon>Araceae</taxon>
        <taxon>Pothoideae</taxon>
        <taxon>Potheae</taxon>
        <taxon>Anthurium</taxon>
    </lineage>
</organism>
<accession>A0A1D1YBH2</accession>
<sequence>PSFPLPGHLVKFITDSITSFVQTPLFQNLQYHYYQSPSTFSLVMDEGIARRAEGAVVDALLRRMEDLITAVWDLSLGLVVNLILLPRNAPKLDDEMARLRELRHDLSNQAEQAARAPQNEVTQQLSGWMNRVDTLRSMVTKFQEDLERQSICTCGFCLGYSAADLLRRVNKLTVQGNALPRSELVCRRGPDAVEEVPFETSISAMVGAEETLRRIQGHILDNGVGTIGIYGMGGI</sequence>
<name>A0A1D1YBH2_9ARAE</name>
<feature type="coiled-coil region" evidence="1">
    <location>
        <begin position="89"/>
        <end position="116"/>
    </location>
</feature>
<proteinExistence type="predicted"/>
<evidence type="ECO:0000256" key="1">
    <source>
        <dbReference type="SAM" id="Coils"/>
    </source>
</evidence>
<feature type="non-terminal residue" evidence="2">
    <location>
        <position position="1"/>
    </location>
</feature>
<keyword evidence="1" id="KW-0175">Coiled coil</keyword>
<evidence type="ECO:0000313" key="2">
    <source>
        <dbReference type="EMBL" id="JAT51988.1"/>
    </source>
</evidence>
<protein>
    <submittedName>
        <fullName evidence="2">Putative disease resistance protein At1g61190</fullName>
    </submittedName>
</protein>
<dbReference type="EMBL" id="GDJX01015948">
    <property type="protein sequence ID" value="JAT51988.1"/>
    <property type="molecule type" value="Transcribed_RNA"/>
</dbReference>
<feature type="non-terminal residue" evidence="2">
    <location>
        <position position="235"/>
    </location>
</feature>